<dbReference type="Gene3D" id="2.40.30.90">
    <property type="entry name" value="Bacterial fluorinating enzyme like"/>
    <property type="match status" value="1"/>
</dbReference>
<name>I3IKH9_9BACT</name>
<dbReference type="STRING" id="247490.KSU1_C0628"/>
<evidence type="ECO:0000313" key="6">
    <source>
        <dbReference type="Proteomes" id="UP000002985"/>
    </source>
</evidence>
<organism evidence="5 6">
    <name type="scientific">Candidatus Jettenia caeni</name>
    <dbReference type="NCBI Taxonomy" id="247490"/>
    <lineage>
        <taxon>Bacteria</taxon>
        <taxon>Pseudomonadati</taxon>
        <taxon>Planctomycetota</taxon>
        <taxon>Candidatus Brocadiia</taxon>
        <taxon>Candidatus Brocadiales</taxon>
        <taxon>Candidatus Brocadiaceae</taxon>
        <taxon>Candidatus Jettenia</taxon>
    </lineage>
</organism>
<dbReference type="Gene3D" id="3.40.50.10790">
    <property type="entry name" value="S-adenosyl-l-methionine hydroxide adenosyltransferase, N-terminal"/>
    <property type="match status" value="1"/>
</dbReference>
<comment type="caution">
    <text evidence="5">The sequence shown here is derived from an EMBL/GenBank/DDBJ whole genome shotgun (WGS) entry which is preliminary data.</text>
</comment>
<evidence type="ECO:0008006" key="7">
    <source>
        <dbReference type="Google" id="ProtNLM"/>
    </source>
</evidence>
<evidence type="ECO:0000256" key="2">
    <source>
        <dbReference type="ARBA" id="ARBA00024035"/>
    </source>
</evidence>
<reference evidence="5 6" key="1">
    <citation type="journal article" date="2012" name="FEBS Lett.">
        <title>Anammox organism KSU-1 expresses a NirK-type copper-containing nitrite reductase instead of a NirS-type with cytochrome cd1.</title>
        <authorList>
            <person name="Hira D."/>
            <person name="Toh H."/>
            <person name="Migita C.T."/>
            <person name="Okubo H."/>
            <person name="Nishiyama T."/>
            <person name="Hattori M."/>
            <person name="Furukawa K."/>
            <person name="Fujii T."/>
        </authorList>
    </citation>
    <scope>NUCLEOTIDE SEQUENCE [LARGE SCALE GENOMIC DNA]</scope>
</reference>
<evidence type="ECO:0000259" key="3">
    <source>
        <dbReference type="Pfam" id="PF01887"/>
    </source>
</evidence>
<accession>I3IKH9</accession>
<dbReference type="InterPro" id="IPR002747">
    <property type="entry name" value="SAM_OH_AdoTrfase"/>
</dbReference>
<evidence type="ECO:0000256" key="1">
    <source>
        <dbReference type="ARBA" id="ARBA00022691"/>
    </source>
</evidence>
<gene>
    <name evidence="5" type="ORF">KSU1_C0628</name>
</gene>
<dbReference type="PANTHER" id="PTHR35092:SF1">
    <property type="entry name" value="CHLORINASE MJ1651"/>
    <property type="match status" value="1"/>
</dbReference>
<dbReference type="InterPro" id="IPR046469">
    <property type="entry name" value="SAM_HAT_N"/>
</dbReference>
<sequence length="253" mass="27655">MGIMKGVIAGINPGAHIIDICHNILPHDIGNGAYLLSTSYKYFPKGTIHVAVIDPGVGSARGIVCVETQDYLFLAPNNGLLSLIARKERLKNIIHITNSRYFLPSPGHTFHGRDIFAPVAAHLSRGIKIRQLGAKIDQLECLDIPEPRFKKPGQLEGQIISIDRFGNLITNITRTHVESLALGQRDSEVIIGKKKILGLSKTYADVSDGKSLTLIGSAGFLEISVNQGNAQKYFNVDRGSKISIRLMKHAQSR</sequence>
<dbReference type="PIRSF" id="PIRSF006779">
    <property type="entry name" value="UCP006779"/>
    <property type="match status" value="1"/>
</dbReference>
<keyword evidence="6" id="KW-1185">Reference proteome</keyword>
<proteinExistence type="inferred from homology"/>
<keyword evidence="1" id="KW-0949">S-adenosyl-L-methionine</keyword>
<evidence type="ECO:0000259" key="4">
    <source>
        <dbReference type="Pfam" id="PF20257"/>
    </source>
</evidence>
<dbReference type="EMBL" id="BAFH01000003">
    <property type="protein sequence ID" value="GAB62224.1"/>
    <property type="molecule type" value="Genomic_DNA"/>
</dbReference>
<dbReference type="eggNOG" id="COG1912">
    <property type="taxonomic scope" value="Bacteria"/>
</dbReference>
<feature type="domain" description="S-adenosyl-l-methionine hydroxide adenosyltransferase C-terminal" evidence="4">
    <location>
        <begin position="157"/>
        <end position="242"/>
    </location>
</feature>
<dbReference type="PANTHER" id="PTHR35092">
    <property type="entry name" value="CHLORINASE MJ1651"/>
    <property type="match status" value="1"/>
</dbReference>
<dbReference type="InterPro" id="IPR046470">
    <property type="entry name" value="SAM_HAT_C"/>
</dbReference>
<dbReference type="SUPFAM" id="SSF101852">
    <property type="entry name" value="Bacterial fluorinating enzyme, C-terminal domain"/>
    <property type="match status" value="1"/>
</dbReference>
<dbReference type="AlphaFoldDB" id="I3IKH9"/>
<comment type="similarity">
    <text evidence="2">Belongs to the SAM hydrolase / SAM-dependent halogenase family.</text>
</comment>
<feature type="domain" description="S-adenosyl-l-methionine hydroxide adenosyltransferase N-terminal" evidence="3">
    <location>
        <begin position="2"/>
        <end position="133"/>
    </location>
</feature>
<dbReference type="Proteomes" id="UP000002985">
    <property type="component" value="Unassembled WGS sequence"/>
</dbReference>
<evidence type="ECO:0000313" key="5">
    <source>
        <dbReference type="EMBL" id="GAB62224.1"/>
    </source>
</evidence>
<dbReference type="SUPFAM" id="SSF102522">
    <property type="entry name" value="Bacterial fluorinating enzyme, N-terminal domain"/>
    <property type="match status" value="1"/>
</dbReference>
<dbReference type="Pfam" id="PF01887">
    <property type="entry name" value="SAM_HAT_N"/>
    <property type="match status" value="1"/>
</dbReference>
<dbReference type="Pfam" id="PF20257">
    <property type="entry name" value="SAM_HAT_C"/>
    <property type="match status" value="1"/>
</dbReference>
<protein>
    <recommendedName>
        <fullName evidence="7">SAM-dependent chlorinase/fluorinase</fullName>
    </recommendedName>
</protein>
<dbReference type="InterPro" id="IPR023228">
    <property type="entry name" value="SAM_OH_AdoTrfase_N_sf"/>
</dbReference>
<dbReference type="InterPro" id="IPR023227">
    <property type="entry name" value="SAM_OH_AdoTrfase_C_sf"/>
</dbReference>